<dbReference type="PANTHER" id="PTHR40389">
    <property type="entry name" value="ENDOGENOUS RETROVIRUS GROUP K MEMBER 24 GAG POLYPROTEIN-RELATED"/>
    <property type="match status" value="1"/>
</dbReference>
<evidence type="ECO:0000259" key="2">
    <source>
        <dbReference type="Pfam" id="PF19317"/>
    </source>
</evidence>
<dbReference type="AlphaFoldDB" id="A0A8K1GBB9"/>
<dbReference type="EMBL" id="SWJQ01000366">
    <property type="protein sequence ID" value="TRZ15501.1"/>
    <property type="molecule type" value="Genomic_DNA"/>
</dbReference>
<gene>
    <name evidence="3" type="ORF">HGM15179_011612</name>
</gene>
<dbReference type="InterPro" id="IPR008919">
    <property type="entry name" value="Retrov_capsid_N"/>
</dbReference>
<dbReference type="Pfam" id="PF00607">
    <property type="entry name" value="Gag_p24"/>
    <property type="match status" value="1"/>
</dbReference>
<organism evidence="3 4">
    <name type="scientific">Zosterops borbonicus</name>
    <dbReference type="NCBI Taxonomy" id="364589"/>
    <lineage>
        <taxon>Eukaryota</taxon>
        <taxon>Metazoa</taxon>
        <taxon>Chordata</taxon>
        <taxon>Craniata</taxon>
        <taxon>Vertebrata</taxon>
        <taxon>Euteleostomi</taxon>
        <taxon>Archelosauria</taxon>
        <taxon>Archosauria</taxon>
        <taxon>Dinosauria</taxon>
        <taxon>Saurischia</taxon>
        <taxon>Theropoda</taxon>
        <taxon>Coelurosauria</taxon>
        <taxon>Aves</taxon>
        <taxon>Neognathae</taxon>
        <taxon>Neoaves</taxon>
        <taxon>Telluraves</taxon>
        <taxon>Australaves</taxon>
        <taxon>Passeriformes</taxon>
        <taxon>Sylvioidea</taxon>
        <taxon>Zosteropidae</taxon>
        <taxon>Zosterops</taxon>
    </lineage>
</organism>
<evidence type="ECO:0000313" key="3">
    <source>
        <dbReference type="EMBL" id="TRZ15501.1"/>
    </source>
</evidence>
<protein>
    <recommendedName>
        <fullName evidence="2">Retroviral nucleocapsid Gag protein p24 C-terminal domain-containing protein</fullName>
    </recommendedName>
</protein>
<reference evidence="3" key="1">
    <citation type="submission" date="2019-04" db="EMBL/GenBank/DDBJ databases">
        <title>Genome assembly of Zosterops borbonicus 15179.</title>
        <authorList>
            <person name="Leroy T."/>
            <person name="Anselmetti Y."/>
            <person name="Tilak M.-K."/>
            <person name="Nabholz B."/>
        </authorList>
    </citation>
    <scope>NUCLEOTIDE SEQUENCE</scope>
    <source>
        <strain evidence="3">HGM_15179</strain>
        <tissue evidence="3">Muscle</tissue>
    </source>
</reference>
<comment type="caution">
    <text evidence="3">The sequence shown here is derived from an EMBL/GenBank/DDBJ whole genome shotgun (WGS) entry which is preliminary data.</text>
</comment>
<feature type="region of interest" description="Disordered" evidence="1">
    <location>
        <begin position="361"/>
        <end position="408"/>
    </location>
</feature>
<evidence type="ECO:0000256" key="1">
    <source>
        <dbReference type="SAM" id="MobiDB-lite"/>
    </source>
</evidence>
<dbReference type="GO" id="GO:0016032">
    <property type="term" value="P:viral process"/>
    <property type="evidence" value="ECO:0007669"/>
    <property type="project" value="InterPro"/>
</dbReference>
<dbReference type="Proteomes" id="UP000796761">
    <property type="component" value="Unassembled WGS sequence"/>
</dbReference>
<dbReference type="PANTHER" id="PTHR40389:SF3">
    <property type="entry name" value="IGE-BINDING PROTEIN"/>
    <property type="match status" value="1"/>
</dbReference>
<sequence length="435" mass="47438">MARSSSLSSLPAFSPSPSRKPLRCPSYLPPWSRTPPSVSPLTPPKGRGPLDTPPQLTPPSRRSAHDSSQREVALWEKNTPLSHGKAHPLPDSHAPPAHSPDRNLEGEGGDSRGDGGDFLGEGSPCPTVAPVVYKRGRGGQERSVWQQIPQNSIKELMKALKEYGRSSPYFLGLLNGQLTGSVVVPHDLKYLFRCLHSKTEYQLWEATWKALLLDTLPSLLEAPDTSVDSEGNQITLKHLMGEGLSESPQRQTEILPSEILGIVAKVAEKAFVTMRPSGPLTSYLDVFQGPSEHYLEFVERLTAAVEQQEEDEVARGRLLHSLAFKHANEVCKRAILTLPRDQKPTLQDYIKVVTEVVPLMTPGRPEKKDRKPTAATAAIETSIPQTPHPAPSSRTPNTNRRPSKAGDLALSVGAKVIGGKNAHGGMNLENLNNRS</sequence>
<feature type="domain" description="Retroviral nucleocapsid Gag protein p24 C-terminal" evidence="2">
    <location>
        <begin position="281"/>
        <end position="351"/>
    </location>
</feature>
<evidence type="ECO:0000313" key="4">
    <source>
        <dbReference type="Proteomes" id="UP000796761"/>
    </source>
</evidence>
<proteinExistence type="predicted"/>
<feature type="compositionally biased region" description="Low complexity" evidence="1">
    <location>
        <begin position="1"/>
        <end position="19"/>
    </location>
</feature>
<accession>A0A8K1GBB9</accession>
<feature type="compositionally biased region" description="Basic and acidic residues" evidence="1">
    <location>
        <begin position="99"/>
        <end position="115"/>
    </location>
</feature>
<dbReference type="SUPFAM" id="SSF47943">
    <property type="entry name" value="Retrovirus capsid protein, N-terminal core domain"/>
    <property type="match status" value="1"/>
</dbReference>
<keyword evidence="4" id="KW-1185">Reference proteome</keyword>
<dbReference type="SUPFAM" id="SSF47353">
    <property type="entry name" value="Retrovirus capsid dimerization domain-like"/>
    <property type="match status" value="1"/>
</dbReference>
<dbReference type="InterPro" id="IPR050195">
    <property type="entry name" value="Primate_lentivir_Gag_pol-like"/>
</dbReference>
<dbReference type="InterPro" id="IPR045345">
    <property type="entry name" value="Gag_p24_C"/>
</dbReference>
<name>A0A8K1GBB9_9PASS</name>
<dbReference type="Gene3D" id="1.10.1200.30">
    <property type="match status" value="1"/>
</dbReference>
<dbReference type="Gene3D" id="1.10.375.10">
    <property type="entry name" value="Human Immunodeficiency Virus Type 1 Capsid Protein"/>
    <property type="match status" value="1"/>
</dbReference>
<feature type="region of interest" description="Disordered" evidence="1">
    <location>
        <begin position="1"/>
        <end position="124"/>
    </location>
</feature>
<dbReference type="InterPro" id="IPR008916">
    <property type="entry name" value="Retrov_capsid_C"/>
</dbReference>
<dbReference type="OrthoDB" id="9398000at2759"/>
<dbReference type="Pfam" id="PF19317">
    <property type="entry name" value="Gag_p24_C"/>
    <property type="match status" value="1"/>
</dbReference>